<dbReference type="InterPro" id="IPR056120">
    <property type="entry name" value="DUF7703"/>
</dbReference>
<evidence type="ECO:0000259" key="2">
    <source>
        <dbReference type="Pfam" id="PF24802"/>
    </source>
</evidence>
<keyword evidence="1" id="KW-0472">Membrane</keyword>
<gene>
    <name evidence="3" type="ORF">NUU61_007177</name>
</gene>
<evidence type="ECO:0000256" key="1">
    <source>
        <dbReference type="SAM" id="Phobius"/>
    </source>
</evidence>
<reference evidence="3" key="2">
    <citation type="journal article" date="2023" name="IMA Fungus">
        <title>Comparative genomic study of the Penicillium genus elucidates a diverse pangenome and 15 lateral gene transfer events.</title>
        <authorList>
            <person name="Petersen C."/>
            <person name="Sorensen T."/>
            <person name="Nielsen M.R."/>
            <person name="Sondergaard T.E."/>
            <person name="Sorensen J.L."/>
            <person name="Fitzpatrick D.A."/>
            <person name="Frisvad J.C."/>
            <person name="Nielsen K.L."/>
        </authorList>
    </citation>
    <scope>NUCLEOTIDE SEQUENCE</scope>
    <source>
        <strain evidence="3">IBT 34128</strain>
    </source>
</reference>
<comment type="caution">
    <text evidence="3">The sequence shown here is derived from an EMBL/GenBank/DDBJ whole genome shotgun (WGS) entry which is preliminary data.</text>
</comment>
<accession>A0A9W9F2B1</accession>
<organism evidence="3 4">
    <name type="scientific">Penicillium alfredii</name>
    <dbReference type="NCBI Taxonomy" id="1506179"/>
    <lineage>
        <taxon>Eukaryota</taxon>
        <taxon>Fungi</taxon>
        <taxon>Dikarya</taxon>
        <taxon>Ascomycota</taxon>
        <taxon>Pezizomycotina</taxon>
        <taxon>Eurotiomycetes</taxon>
        <taxon>Eurotiomycetidae</taxon>
        <taxon>Eurotiales</taxon>
        <taxon>Aspergillaceae</taxon>
        <taxon>Penicillium</taxon>
    </lineage>
</organism>
<dbReference type="Pfam" id="PF24802">
    <property type="entry name" value="DUF7703"/>
    <property type="match status" value="1"/>
</dbReference>
<evidence type="ECO:0000313" key="4">
    <source>
        <dbReference type="Proteomes" id="UP001141434"/>
    </source>
</evidence>
<keyword evidence="1" id="KW-0812">Transmembrane</keyword>
<dbReference type="Proteomes" id="UP001141434">
    <property type="component" value="Unassembled WGS sequence"/>
</dbReference>
<proteinExistence type="predicted"/>
<name>A0A9W9F2B1_9EURO</name>
<dbReference type="GeneID" id="81396871"/>
<dbReference type="EMBL" id="JAPMSZ010000009">
    <property type="protein sequence ID" value="KAJ5092307.1"/>
    <property type="molecule type" value="Genomic_DNA"/>
</dbReference>
<evidence type="ECO:0000313" key="3">
    <source>
        <dbReference type="EMBL" id="KAJ5092307.1"/>
    </source>
</evidence>
<protein>
    <recommendedName>
        <fullName evidence="2">DUF7703 domain-containing protein</fullName>
    </recommendedName>
</protein>
<feature type="transmembrane region" description="Helical" evidence="1">
    <location>
        <begin position="20"/>
        <end position="43"/>
    </location>
</feature>
<dbReference type="OrthoDB" id="405906at2759"/>
<dbReference type="AlphaFoldDB" id="A0A9W9F2B1"/>
<keyword evidence="4" id="KW-1185">Reference proteome</keyword>
<feature type="domain" description="DUF7703" evidence="2">
    <location>
        <begin position="20"/>
        <end position="255"/>
    </location>
</feature>
<sequence>MPLQDVGNSFKFKPSRPVTYVVTATLAIALYNTIELTFLLFLTFKRHKGLYFWSFLVATWGISIYAIGFILKDFVLANSYLSVTLIIIGWCAMVTGQSMVLYSRLHLIVQQRNTFRLVLGMIIVNAIILHIPVIILCYGANSTHFRDYVLPYAIYEKIQVTLFFIQESIISGIYVYETCKMLRAGAGMFLDELHQEATRRLMLHLIYVIIIVALLDISILALEYAGRFTAQTAVKALVYSVKLKLEFDILNRLADLVQRPDEVLFVSESGRNYPDGTSHQTRGVVVHHRRCGFWGVWVDRVTHTIARSVSKGFIRPARTTHKEVVTISEQNRVSTTVATERVVQIAHHPLADGRQDSLAGSMVDRSDGGSIV</sequence>
<feature type="transmembrane region" description="Helical" evidence="1">
    <location>
        <begin position="201"/>
        <end position="222"/>
    </location>
</feature>
<reference evidence="3" key="1">
    <citation type="submission" date="2022-11" db="EMBL/GenBank/DDBJ databases">
        <authorList>
            <person name="Petersen C."/>
        </authorList>
    </citation>
    <scope>NUCLEOTIDE SEQUENCE</scope>
    <source>
        <strain evidence="3">IBT 34128</strain>
    </source>
</reference>
<dbReference type="PANTHER" id="PTHR37013">
    <property type="entry name" value="INTEGRAL MEMBRANE PROTEIN (AFU_ORTHOLOGUE AFUA_1G05950)-RELATED"/>
    <property type="match status" value="1"/>
</dbReference>
<feature type="transmembrane region" description="Helical" evidence="1">
    <location>
        <begin position="77"/>
        <end position="96"/>
    </location>
</feature>
<feature type="transmembrane region" description="Helical" evidence="1">
    <location>
        <begin position="117"/>
        <end position="141"/>
    </location>
</feature>
<dbReference type="RefSeq" id="XP_056510502.1">
    <property type="nucleotide sequence ID" value="XM_056657702.1"/>
</dbReference>
<dbReference type="PANTHER" id="PTHR37013:SF3">
    <property type="entry name" value="INTEGRAL MEMBRANE PROTEIN (AFU_ORTHOLOGUE AFUA_1G05950)"/>
    <property type="match status" value="1"/>
</dbReference>
<keyword evidence="1" id="KW-1133">Transmembrane helix</keyword>
<feature type="transmembrane region" description="Helical" evidence="1">
    <location>
        <begin position="50"/>
        <end position="71"/>
    </location>
</feature>